<dbReference type="RefSeq" id="WP_337695791.1">
    <property type="nucleotide sequence ID" value="NZ_JBBEGN010000007.1"/>
</dbReference>
<evidence type="ECO:0000256" key="8">
    <source>
        <dbReference type="ARBA" id="ARBA00023012"/>
    </source>
</evidence>
<comment type="caution">
    <text evidence="11">The sequence shown here is derived from an EMBL/GenBank/DDBJ whole genome shotgun (WGS) entry which is preliminary data.</text>
</comment>
<evidence type="ECO:0000259" key="10">
    <source>
        <dbReference type="SMART" id="SM00387"/>
    </source>
</evidence>
<keyword evidence="9" id="KW-1133">Transmembrane helix</keyword>
<keyword evidence="7" id="KW-0067">ATP-binding</keyword>
<gene>
    <name evidence="11" type="ORF">WCD74_15655</name>
</gene>
<dbReference type="InterPro" id="IPR055558">
    <property type="entry name" value="DUF7134"/>
</dbReference>
<evidence type="ECO:0000256" key="2">
    <source>
        <dbReference type="ARBA" id="ARBA00012438"/>
    </source>
</evidence>
<dbReference type="Gene3D" id="3.30.565.10">
    <property type="entry name" value="Histidine kinase-like ATPase, C-terminal domain"/>
    <property type="match status" value="1"/>
</dbReference>
<evidence type="ECO:0000256" key="9">
    <source>
        <dbReference type="SAM" id="Phobius"/>
    </source>
</evidence>
<dbReference type="InterPro" id="IPR050482">
    <property type="entry name" value="Sensor_HK_TwoCompSys"/>
</dbReference>
<dbReference type="GO" id="GO:0016301">
    <property type="term" value="F:kinase activity"/>
    <property type="evidence" value="ECO:0007669"/>
    <property type="project" value="UniProtKB-KW"/>
</dbReference>
<dbReference type="SUPFAM" id="SSF55874">
    <property type="entry name" value="ATPase domain of HSP90 chaperone/DNA topoisomerase II/histidine kinase"/>
    <property type="match status" value="1"/>
</dbReference>
<dbReference type="SMART" id="SM00387">
    <property type="entry name" value="HATPase_c"/>
    <property type="match status" value="1"/>
</dbReference>
<feature type="transmembrane region" description="Helical" evidence="9">
    <location>
        <begin position="12"/>
        <end position="32"/>
    </location>
</feature>
<keyword evidence="9" id="KW-0812">Transmembrane</keyword>
<keyword evidence="4" id="KW-0808">Transferase</keyword>
<evidence type="ECO:0000256" key="3">
    <source>
        <dbReference type="ARBA" id="ARBA00022553"/>
    </source>
</evidence>
<evidence type="ECO:0000256" key="7">
    <source>
        <dbReference type="ARBA" id="ARBA00022840"/>
    </source>
</evidence>
<evidence type="ECO:0000256" key="5">
    <source>
        <dbReference type="ARBA" id="ARBA00022741"/>
    </source>
</evidence>
<dbReference type="Pfam" id="PF07730">
    <property type="entry name" value="HisKA_3"/>
    <property type="match status" value="1"/>
</dbReference>
<feature type="domain" description="Histidine kinase/HSP90-like ATPase" evidence="10">
    <location>
        <begin position="287"/>
        <end position="381"/>
    </location>
</feature>
<dbReference type="CDD" id="cd16917">
    <property type="entry name" value="HATPase_UhpB-NarQ-NarX-like"/>
    <property type="match status" value="1"/>
</dbReference>
<organism evidence="11 12">
    <name type="scientific">Actinomycetospora aurantiaca</name>
    <dbReference type="NCBI Taxonomy" id="3129233"/>
    <lineage>
        <taxon>Bacteria</taxon>
        <taxon>Bacillati</taxon>
        <taxon>Actinomycetota</taxon>
        <taxon>Actinomycetes</taxon>
        <taxon>Pseudonocardiales</taxon>
        <taxon>Pseudonocardiaceae</taxon>
        <taxon>Actinomycetospora</taxon>
    </lineage>
</organism>
<dbReference type="Pfam" id="PF23539">
    <property type="entry name" value="DUF7134"/>
    <property type="match status" value="1"/>
</dbReference>
<dbReference type="Pfam" id="PF02518">
    <property type="entry name" value="HATPase_c"/>
    <property type="match status" value="1"/>
</dbReference>
<accession>A0ABU8MPG3</accession>
<evidence type="ECO:0000313" key="11">
    <source>
        <dbReference type="EMBL" id="MEJ2869210.1"/>
    </source>
</evidence>
<evidence type="ECO:0000313" key="12">
    <source>
        <dbReference type="Proteomes" id="UP001385809"/>
    </source>
</evidence>
<feature type="transmembrane region" description="Helical" evidence="9">
    <location>
        <begin position="128"/>
        <end position="146"/>
    </location>
</feature>
<keyword evidence="9" id="KW-0472">Membrane</keyword>
<keyword evidence="12" id="KW-1185">Reference proteome</keyword>
<keyword evidence="5" id="KW-0547">Nucleotide-binding</keyword>
<dbReference type="InterPro" id="IPR011712">
    <property type="entry name" value="Sig_transdc_His_kin_sub3_dim/P"/>
</dbReference>
<feature type="transmembrane region" description="Helical" evidence="9">
    <location>
        <begin position="44"/>
        <end position="71"/>
    </location>
</feature>
<name>A0ABU8MPG3_9PSEU</name>
<dbReference type="InterPro" id="IPR036890">
    <property type="entry name" value="HATPase_C_sf"/>
</dbReference>
<evidence type="ECO:0000256" key="6">
    <source>
        <dbReference type="ARBA" id="ARBA00022777"/>
    </source>
</evidence>
<keyword evidence="6 11" id="KW-0418">Kinase</keyword>
<dbReference type="EC" id="2.7.13.3" evidence="2"/>
<keyword evidence="3" id="KW-0597">Phosphoprotein</keyword>
<dbReference type="PANTHER" id="PTHR24421:SF10">
    <property type="entry name" value="NITRATE_NITRITE SENSOR PROTEIN NARQ"/>
    <property type="match status" value="1"/>
</dbReference>
<dbReference type="Proteomes" id="UP001385809">
    <property type="component" value="Unassembled WGS sequence"/>
</dbReference>
<evidence type="ECO:0000256" key="4">
    <source>
        <dbReference type="ARBA" id="ARBA00022679"/>
    </source>
</evidence>
<feature type="transmembrane region" description="Helical" evidence="9">
    <location>
        <begin position="105"/>
        <end position="122"/>
    </location>
</feature>
<proteinExistence type="predicted"/>
<protein>
    <recommendedName>
        <fullName evidence="2">histidine kinase</fullName>
        <ecNumber evidence="2">2.7.13.3</ecNumber>
    </recommendedName>
</protein>
<sequence length="384" mass="40737">MTERWSRLPPVAADVLLAFLLGVATQLELTFADVVEGPEWAQRIAFLVATVAVAARRAAPLAAALTCASAMAVQTPLGAASVVGGFLVLIIVTHSVALRCGRGRAVVGLVGVLVGVHLYDVLFWQETSIADVVANAAIFVGVWALGRGARRWRSRAEQLRVEAILAVRDQDERTREAVRGEQARIARELLDVVAHGISIMTLQAGAARQVLAGDQPAVTAALLAVEENGRRSLEDMHRLLGLLRRDEDAPDSAGGEPVVAELVERTRAGGLPITVVTLGEAEDVAPSLALTVHRIVQEALTNALRHGAREGVVVRLHYAPDEVMVEVDDHGSPPVERDGSRGTGLGLLGMRERVAVFDGELAAGPLPDGGWSVRARLPRQGVPV</sequence>
<reference evidence="11 12" key="1">
    <citation type="submission" date="2024-03" db="EMBL/GenBank/DDBJ databases">
        <title>Actinomycetospora sp. OC33-EN08, a novel actinomycete isolated from wild orchid (Aerides multiflora).</title>
        <authorList>
            <person name="Suriyachadkun C."/>
        </authorList>
    </citation>
    <scope>NUCLEOTIDE SEQUENCE [LARGE SCALE GENOMIC DNA]</scope>
    <source>
        <strain evidence="11 12">OC33-EN08</strain>
    </source>
</reference>
<comment type="catalytic activity">
    <reaction evidence="1">
        <text>ATP + protein L-histidine = ADP + protein N-phospho-L-histidine.</text>
        <dbReference type="EC" id="2.7.13.3"/>
    </reaction>
</comment>
<dbReference type="PANTHER" id="PTHR24421">
    <property type="entry name" value="NITRATE/NITRITE SENSOR PROTEIN NARX-RELATED"/>
    <property type="match status" value="1"/>
</dbReference>
<dbReference type="EMBL" id="JBBEGN010000007">
    <property type="protein sequence ID" value="MEJ2869210.1"/>
    <property type="molecule type" value="Genomic_DNA"/>
</dbReference>
<feature type="transmembrane region" description="Helical" evidence="9">
    <location>
        <begin position="77"/>
        <end position="98"/>
    </location>
</feature>
<keyword evidence="8" id="KW-0902">Two-component regulatory system</keyword>
<evidence type="ECO:0000256" key="1">
    <source>
        <dbReference type="ARBA" id="ARBA00000085"/>
    </source>
</evidence>
<dbReference type="InterPro" id="IPR003594">
    <property type="entry name" value="HATPase_dom"/>
</dbReference>
<dbReference type="Gene3D" id="1.20.5.1930">
    <property type="match status" value="1"/>
</dbReference>